<gene>
    <name evidence="2" type="ORF">AFERRI_420134</name>
</gene>
<dbReference type="Gene3D" id="1.25.40.10">
    <property type="entry name" value="Tetratricopeptide repeat domain"/>
    <property type="match status" value="1"/>
</dbReference>
<dbReference type="AlphaFoldDB" id="A0A060URA7"/>
<organism evidence="2">
    <name type="scientific">Acidithiobacillus ferrivorans</name>
    <dbReference type="NCBI Taxonomy" id="160808"/>
    <lineage>
        <taxon>Bacteria</taxon>
        <taxon>Pseudomonadati</taxon>
        <taxon>Pseudomonadota</taxon>
        <taxon>Acidithiobacillia</taxon>
        <taxon>Acidithiobacillales</taxon>
        <taxon>Acidithiobacillaceae</taxon>
        <taxon>Acidithiobacillus</taxon>
    </lineage>
</organism>
<dbReference type="EMBL" id="CCCS020000037">
    <property type="protein sequence ID" value="CDQ10836.1"/>
    <property type="molecule type" value="Genomic_DNA"/>
</dbReference>
<protein>
    <submittedName>
        <fullName evidence="2">Uncharacterized protein</fullName>
    </submittedName>
</protein>
<comment type="caution">
    <text evidence="2">The sequence shown here is derived from an EMBL/GenBank/DDBJ whole genome shotgun (WGS) entry which is preliminary data.</text>
</comment>
<accession>A0A060URA7</accession>
<reference evidence="2" key="1">
    <citation type="submission" date="2014-03" db="EMBL/GenBank/DDBJ databases">
        <authorList>
            <person name="Genoscope - CEA"/>
        </authorList>
    </citation>
    <scope>NUCLEOTIDE SEQUENCE [LARGE SCALE GENOMIC DNA]</scope>
    <source>
        <strain evidence="2">CF27</strain>
    </source>
</reference>
<keyword evidence="1" id="KW-1133">Transmembrane helix</keyword>
<dbReference type="InterPro" id="IPR011990">
    <property type="entry name" value="TPR-like_helical_dom_sf"/>
</dbReference>
<keyword evidence="1" id="KW-0472">Membrane</keyword>
<dbReference type="SUPFAM" id="SSF48452">
    <property type="entry name" value="TPR-like"/>
    <property type="match status" value="1"/>
</dbReference>
<sequence length="326" mass="35828">MVELEAAMQGVMLLLEIAVVMLLLVEVFIRLRARRRRVQNKSSAPASLAACLAPATDVAKTRPEVSSVDAVVPSITTTCGAEQQVLSINDLLNEAVIYMEYGHYAQAATVLRWYVDLNPHETRAINRLLDAYLAMADIDSYAELLEALGEKSGAATMNEAWWKERVDTGLAQDPGNLELLVLAEKVGMAVPVPQAQAQASETVMTAEMALALVSRNADPAYGMAVLQRAIAHEPLRLPLYAELLRITHQQRRIEDYLNALILLFLAVRIGGKTLRERMLRAGVDLGPHPLWSVLAQWNGDPEILRRLAQSRHLDIPAGLSGVATDR</sequence>
<evidence type="ECO:0000256" key="1">
    <source>
        <dbReference type="SAM" id="Phobius"/>
    </source>
</evidence>
<evidence type="ECO:0000313" key="2">
    <source>
        <dbReference type="EMBL" id="CDQ10836.1"/>
    </source>
</evidence>
<feature type="transmembrane region" description="Helical" evidence="1">
    <location>
        <begin position="6"/>
        <end position="29"/>
    </location>
</feature>
<reference evidence="2" key="2">
    <citation type="submission" date="2014-07" db="EMBL/GenBank/DDBJ databases">
        <title>Initial genome analysis of the psychrotolerant acidophile Acidithiobacillus ferrivorans CF27: insights into iron and sulfur oxidation pathways and into biofilm formation.</title>
        <authorList>
            <person name="Talla E."/>
            <person name="Hedrich S."/>
            <person name="Mangenot S."/>
            <person name="Ji B."/>
            <person name="Johnson D.B."/>
            <person name="Barbe V."/>
            <person name="Bonnefoy V."/>
        </authorList>
    </citation>
    <scope>NUCLEOTIDE SEQUENCE [LARGE SCALE GENOMIC DNA]</scope>
    <source>
        <strain evidence="2">CF27</strain>
    </source>
</reference>
<proteinExistence type="predicted"/>
<name>A0A060URA7_9PROT</name>
<keyword evidence="1" id="KW-0812">Transmembrane</keyword>